<accession>A0A163TJ90</accession>
<organism evidence="11">
    <name type="scientific">Absidia glauca</name>
    <name type="common">Pin mould</name>
    <dbReference type="NCBI Taxonomy" id="4829"/>
    <lineage>
        <taxon>Eukaryota</taxon>
        <taxon>Fungi</taxon>
        <taxon>Fungi incertae sedis</taxon>
        <taxon>Mucoromycota</taxon>
        <taxon>Mucoromycotina</taxon>
        <taxon>Mucoromycetes</taxon>
        <taxon>Mucorales</taxon>
        <taxon>Cunninghamellaceae</taxon>
        <taxon>Absidia</taxon>
    </lineage>
</organism>
<evidence type="ECO:0000256" key="8">
    <source>
        <dbReference type="ARBA" id="ARBA00023303"/>
    </source>
</evidence>
<dbReference type="SUPFAM" id="SSF52047">
    <property type="entry name" value="RNI-like"/>
    <property type="match status" value="1"/>
</dbReference>
<dbReference type="Pfam" id="PF00027">
    <property type="entry name" value="cNMP_binding"/>
    <property type="match status" value="2"/>
</dbReference>
<keyword evidence="6" id="KW-0472">Membrane</keyword>
<evidence type="ECO:0000256" key="4">
    <source>
        <dbReference type="ARBA" id="ARBA00022989"/>
    </source>
</evidence>
<dbReference type="SMART" id="SM00367">
    <property type="entry name" value="LRR_CC"/>
    <property type="match status" value="9"/>
</dbReference>
<evidence type="ECO:0000256" key="3">
    <source>
        <dbReference type="ARBA" id="ARBA00022692"/>
    </source>
</evidence>
<dbReference type="PROSITE" id="PS50042">
    <property type="entry name" value="CNMP_BINDING_3"/>
    <property type="match status" value="2"/>
</dbReference>
<sequence>MAFTGASNRLHGRRKGSFQHILKDVFQYQPPTPLAAVKRRCEWTFVTTTFIDPLATTPSLIVRPPPPPPPPTTNTLITTPIIGKNFVLTSNQKDHGLHLLCFKFSAGRLTLILRKVDPHQLDLEYGRCVFVDTAFTCFINIDKIFSPPHQQHLISYLDSTDDDDGGDCCLGNDLFYYALPPSLTPSVSSSSSLSAEGPIAWEDDDPEASFFHLVHETLQYIHSFPTYSDELQSLAPKLDDYLELTWSKSLASLLFLLHIPMIDFEANPHWPPHGPPSPPHEQGDEKDEQQLQQPSSFPSDILVSLRQHPLFQRTNNESFLAQLVSNMHVRHYNPRDVIITQGEASKAMFFLLRGQVEVCSADGERIYATLNGGDCFGEIGILYSRPRTATVVAAVKCTVAALTAHQVHTLLPRFPQVDKIIRYEAQERLALLEKAPSTTATTVSDKGNNDNEVERPLRSSVQYNVEAFGKTGIRNYLTKIPFFFGCSEDFLHLICLSVQFKTYEPKTILIQQNEHGDKMYFIVEGSVDLTTQTDGSYERLGPGGHFGDSAVLLDRPYAATVRTVTQVEAYQLSRTDLQHVCDLFPDTCTRLKQMAQEKLHKVAKQQDLSSSLAPTLDDIPLQSVCRTTCDQDPMTPATQLRTTETRRRRASVAVWNDPFLSEIARKTTHQDDTKKPPLSLPPLAKLDTTTKSRPSDPFSSNPHLILPHVLLHLDYKTTLQVMRLNRTIHNLMSTGTIPQCTVDLSTLHKRITDETFRYVIPRLHQPHTLSLSHCFHLTDQGIQALWQTDNEQQQSLTSLDLNSCWLLTDQTLQRLGEHCASLRRLDLSNCRKITTKGLARLVDAHQDLTWLSLSYCKNLTDQTLHHLTQCRHTLTYLNLQRCTKITDEAFTALIGADDDKEEGLFTHLREVVLVDCSFLTDRAIDRLVRGAPHLEKLNVSFCCALSDSVMPHLARLLRLRDLDLSFCGAAVSDLSLQALAPLSCLERLNLRGCMRITGNGVLDFISARPSLISLNVSQCPNISMDVKKRILDHSLVQHLSI</sequence>
<evidence type="ECO:0000259" key="10">
    <source>
        <dbReference type="PROSITE" id="PS50042"/>
    </source>
</evidence>
<dbReference type="Proteomes" id="UP000078561">
    <property type="component" value="Unassembled WGS sequence"/>
</dbReference>
<keyword evidence="5" id="KW-0406">Ion transport</keyword>
<dbReference type="InterPro" id="IPR018488">
    <property type="entry name" value="cNMP-bd_CS"/>
</dbReference>
<dbReference type="Pfam" id="PF25372">
    <property type="entry name" value="DUF7885"/>
    <property type="match status" value="2"/>
</dbReference>
<keyword evidence="4" id="KW-1133">Transmembrane helix</keyword>
<keyword evidence="8" id="KW-0407">Ion channel</keyword>
<dbReference type="OMA" id="RMKSVWD"/>
<dbReference type="InterPro" id="IPR006553">
    <property type="entry name" value="Leu-rich_rpt_Cys-con_subtyp"/>
</dbReference>
<dbReference type="InParanoid" id="A0A163TJ90"/>
<feature type="region of interest" description="Disordered" evidence="9">
    <location>
        <begin position="666"/>
        <end position="699"/>
    </location>
</feature>
<evidence type="ECO:0000256" key="5">
    <source>
        <dbReference type="ARBA" id="ARBA00023065"/>
    </source>
</evidence>
<keyword evidence="3" id="KW-0812">Transmembrane</keyword>
<dbReference type="InterPro" id="IPR000595">
    <property type="entry name" value="cNMP-bd_dom"/>
</dbReference>
<feature type="region of interest" description="Disordered" evidence="9">
    <location>
        <begin position="268"/>
        <end position="293"/>
    </location>
</feature>
<dbReference type="Gene3D" id="3.80.10.10">
    <property type="entry name" value="Ribonuclease Inhibitor"/>
    <property type="match status" value="2"/>
</dbReference>
<keyword evidence="12" id="KW-1185">Reference proteome</keyword>
<evidence type="ECO:0000256" key="6">
    <source>
        <dbReference type="ARBA" id="ARBA00023136"/>
    </source>
</evidence>
<feature type="domain" description="Cyclic nucleotide-binding" evidence="10">
    <location>
        <begin position="311"/>
        <end position="411"/>
    </location>
</feature>
<name>A0A163TJ90_ABSGL</name>
<dbReference type="PANTHER" id="PTHR45638:SF24">
    <property type="entry name" value="CYCLIC NUCLEOTIDE-BINDING DOMAIN PROTEIN (AFU_ORTHOLOGUE AFUA_2G03170)"/>
    <property type="match status" value="1"/>
</dbReference>
<dbReference type="CDD" id="cd00038">
    <property type="entry name" value="CAP_ED"/>
    <property type="match status" value="2"/>
</dbReference>
<protein>
    <recommendedName>
        <fullName evidence="10">Cyclic nucleotide-binding domain-containing protein</fullName>
    </recommendedName>
</protein>
<dbReference type="PANTHER" id="PTHR45638">
    <property type="entry name" value="CYCLIC NUCLEOTIDE-GATED CATION CHANNEL SUBUNIT A"/>
    <property type="match status" value="1"/>
</dbReference>
<dbReference type="Gene3D" id="2.60.120.10">
    <property type="entry name" value="Jelly Rolls"/>
    <property type="match status" value="2"/>
</dbReference>
<reference evidence="11" key="1">
    <citation type="submission" date="2016-04" db="EMBL/GenBank/DDBJ databases">
        <authorList>
            <person name="Evans L.H."/>
            <person name="Alamgir A."/>
            <person name="Owens N."/>
            <person name="Weber N.D."/>
            <person name="Virtaneva K."/>
            <person name="Barbian K."/>
            <person name="Babar A."/>
            <person name="Rosenke K."/>
        </authorList>
    </citation>
    <scope>NUCLEOTIDE SEQUENCE [LARGE SCALE GENOMIC DNA]</scope>
    <source>
        <strain evidence="11">CBS 101.48</strain>
    </source>
</reference>
<dbReference type="EMBL" id="LT554468">
    <property type="protein sequence ID" value="SAM05362.1"/>
    <property type="molecule type" value="Genomic_DNA"/>
</dbReference>
<dbReference type="GO" id="GO:0005221">
    <property type="term" value="F:intracellularly cyclic nucleotide-activated monoatomic cation channel activity"/>
    <property type="evidence" value="ECO:0007669"/>
    <property type="project" value="InterPro"/>
</dbReference>
<evidence type="ECO:0000313" key="11">
    <source>
        <dbReference type="EMBL" id="SAM05362.1"/>
    </source>
</evidence>
<dbReference type="AlphaFoldDB" id="A0A163TJ90"/>
<dbReference type="GO" id="GO:0016020">
    <property type="term" value="C:membrane"/>
    <property type="evidence" value="ECO:0007669"/>
    <property type="project" value="UniProtKB-SubCell"/>
</dbReference>
<dbReference type="InterPro" id="IPR050866">
    <property type="entry name" value="CNG_cation_channel"/>
</dbReference>
<proteinExistence type="predicted"/>
<evidence type="ECO:0000256" key="2">
    <source>
        <dbReference type="ARBA" id="ARBA00022448"/>
    </source>
</evidence>
<dbReference type="PROSITE" id="PS00889">
    <property type="entry name" value="CNMP_BINDING_2"/>
    <property type="match status" value="1"/>
</dbReference>
<dbReference type="SMART" id="SM00100">
    <property type="entry name" value="cNMP"/>
    <property type="match status" value="2"/>
</dbReference>
<dbReference type="STRING" id="4829.A0A163TJ90"/>
<keyword evidence="2" id="KW-0813">Transport</keyword>
<feature type="compositionally biased region" description="Pro residues" evidence="9">
    <location>
        <begin position="269"/>
        <end position="279"/>
    </location>
</feature>
<keyword evidence="7" id="KW-1071">Ligand-gated ion channel</keyword>
<gene>
    <name evidence="11" type="primary">ABSGL_11237.1 scaffold 12295</name>
</gene>
<evidence type="ECO:0000256" key="9">
    <source>
        <dbReference type="SAM" id="MobiDB-lite"/>
    </source>
</evidence>
<dbReference type="OrthoDB" id="421226at2759"/>
<dbReference type="InterPro" id="IPR057207">
    <property type="entry name" value="FBXL15_LRR"/>
</dbReference>
<evidence type="ECO:0000256" key="7">
    <source>
        <dbReference type="ARBA" id="ARBA00023286"/>
    </source>
</evidence>
<feature type="domain" description="Cyclic nucleotide-binding" evidence="10">
    <location>
        <begin position="482"/>
        <end position="580"/>
    </location>
</feature>
<dbReference type="InterPro" id="IPR014710">
    <property type="entry name" value="RmlC-like_jellyroll"/>
</dbReference>
<evidence type="ECO:0000256" key="1">
    <source>
        <dbReference type="ARBA" id="ARBA00004141"/>
    </source>
</evidence>
<dbReference type="GO" id="GO:0044877">
    <property type="term" value="F:protein-containing complex binding"/>
    <property type="evidence" value="ECO:0007669"/>
    <property type="project" value="TreeGrafter"/>
</dbReference>
<dbReference type="SUPFAM" id="SSF51206">
    <property type="entry name" value="cAMP-binding domain-like"/>
    <property type="match status" value="2"/>
</dbReference>
<dbReference type="FunFam" id="2.60.120.10:FF:000057">
    <property type="entry name" value="Cyclic nucleotide-binding domain protein"/>
    <property type="match status" value="1"/>
</dbReference>
<evidence type="ECO:0000313" key="12">
    <source>
        <dbReference type="Proteomes" id="UP000078561"/>
    </source>
</evidence>
<feature type="compositionally biased region" description="Basic and acidic residues" evidence="9">
    <location>
        <begin position="666"/>
        <end position="675"/>
    </location>
</feature>
<comment type="subcellular location">
    <subcellularLocation>
        <location evidence="1">Membrane</location>
        <topology evidence="1">Multi-pass membrane protein</topology>
    </subcellularLocation>
</comment>
<dbReference type="InterPro" id="IPR032675">
    <property type="entry name" value="LRR_dom_sf"/>
</dbReference>
<dbReference type="InterPro" id="IPR018490">
    <property type="entry name" value="cNMP-bd_dom_sf"/>
</dbReference>